<dbReference type="STRING" id="1527607.SAMN05428957_107150"/>
<dbReference type="Proteomes" id="UP000198552">
    <property type="component" value="Unassembled WGS sequence"/>
</dbReference>
<evidence type="ECO:0000313" key="3">
    <source>
        <dbReference type="Proteomes" id="UP000198552"/>
    </source>
</evidence>
<protein>
    <submittedName>
        <fullName evidence="2">Uncharacterized protein</fullName>
    </submittedName>
</protein>
<dbReference type="RefSeq" id="WP_091570928.1">
    <property type="nucleotide sequence ID" value="NZ_FNHP01000007.1"/>
</dbReference>
<dbReference type="AlphaFoldDB" id="A0A1G9U342"/>
<feature type="transmembrane region" description="Helical" evidence="1">
    <location>
        <begin position="74"/>
        <end position="98"/>
    </location>
</feature>
<dbReference type="EMBL" id="FNHP01000007">
    <property type="protein sequence ID" value="SDM54336.1"/>
    <property type="molecule type" value="Genomic_DNA"/>
</dbReference>
<evidence type="ECO:0000313" key="2">
    <source>
        <dbReference type="EMBL" id="SDM54336.1"/>
    </source>
</evidence>
<proteinExistence type="predicted"/>
<keyword evidence="1" id="KW-0472">Membrane</keyword>
<keyword evidence="3" id="KW-1185">Reference proteome</keyword>
<gene>
    <name evidence="2" type="ORF">SAMN05428957_107150</name>
</gene>
<evidence type="ECO:0000256" key="1">
    <source>
        <dbReference type="SAM" id="Phobius"/>
    </source>
</evidence>
<name>A0A1G9U342_9BURK</name>
<keyword evidence="1" id="KW-1133">Transmembrane helix</keyword>
<sequence length="108" mass="11538">MVFLLLLPLVFALALRRLVGIARQMARGSLRLAQGRRTLRGVAAAAAYLALLGYSAGLALALAHAVVVAADRTAAWLALAGWVLGYPLVYFCAAWVFFHAFERPGAGR</sequence>
<organism evidence="2 3">
    <name type="scientific">Oryzisolibacter propanilivorax</name>
    <dbReference type="NCBI Taxonomy" id="1527607"/>
    <lineage>
        <taxon>Bacteria</taxon>
        <taxon>Pseudomonadati</taxon>
        <taxon>Pseudomonadota</taxon>
        <taxon>Betaproteobacteria</taxon>
        <taxon>Burkholderiales</taxon>
        <taxon>Comamonadaceae</taxon>
        <taxon>Oryzisolibacter</taxon>
    </lineage>
</organism>
<feature type="transmembrane region" description="Helical" evidence="1">
    <location>
        <begin position="44"/>
        <end position="67"/>
    </location>
</feature>
<keyword evidence="1" id="KW-0812">Transmembrane</keyword>
<reference evidence="3" key="1">
    <citation type="submission" date="2016-10" db="EMBL/GenBank/DDBJ databases">
        <authorList>
            <person name="Varghese N."/>
            <person name="Submissions S."/>
        </authorList>
    </citation>
    <scope>NUCLEOTIDE SEQUENCE [LARGE SCALE GENOMIC DNA]</scope>
    <source>
        <strain evidence="3">EPL6</strain>
    </source>
</reference>
<accession>A0A1G9U342</accession>